<proteinExistence type="predicted"/>
<dbReference type="EMBL" id="JALANJ010000032">
    <property type="protein sequence ID" value="MCY8122415.1"/>
    <property type="molecule type" value="Genomic_DNA"/>
</dbReference>
<dbReference type="AlphaFoldDB" id="A0A9Q4HB25"/>
<accession>A0A9Q4HB25</accession>
<dbReference type="Proteomes" id="UP001070352">
    <property type="component" value="Unassembled WGS sequence"/>
</dbReference>
<reference evidence="1" key="1">
    <citation type="submission" date="2022-02" db="EMBL/GenBank/DDBJ databases">
        <title>Crop Bioprotection Bacillus Genome Sequencing.</title>
        <authorList>
            <person name="Dunlap C."/>
        </authorList>
    </citation>
    <scope>NUCLEOTIDE SEQUENCE</scope>
    <source>
        <strain evidence="1">M18B4</strain>
    </source>
</reference>
<evidence type="ECO:0000313" key="2">
    <source>
        <dbReference type="Proteomes" id="UP001070352"/>
    </source>
</evidence>
<organism evidence="1 2">
    <name type="scientific">Bacillus spizizenii</name>
    <name type="common">Bacillus subtilis subsp. spizizenii</name>
    <dbReference type="NCBI Taxonomy" id="96241"/>
    <lineage>
        <taxon>Bacteria</taxon>
        <taxon>Bacillati</taxon>
        <taxon>Bacillota</taxon>
        <taxon>Bacilli</taxon>
        <taxon>Bacillales</taxon>
        <taxon>Bacillaceae</taxon>
        <taxon>Bacillus</taxon>
    </lineage>
</organism>
<gene>
    <name evidence="1" type="ORF">MOC45_17755</name>
</gene>
<comment type="caution">
    <text evidence="1">The sequence shown here is derived from an EMBL/GenBank/DDBJ whole genome shotgun (WGS) entry which is preliminary data.</text>
</comment>
<evidence type="ECO:0000313" key="1">
    <source>
        <dbReference type="EMBL" id="MCY8122415.1"/>
    </source>
</evidence>
<name>A0A9Q4HB25_BACSC</name>
<sequence length="120" mass="13903">MIEIFKDTEAIHDLIYHSKINTFVWGVEFDIVLYDSKELNRCYFVKYFNPYGINGKCDFAVSSIDIFSEGKRLLSKNEFNFKIIKAVHVATSKDVTEIVSHLSKSINNPFPIVKEVVYLD</sequence>
<protein>
    <submittedName>
        <fullName evidence="1">Uncharacterized protein</fullName>
    </submittedName>
</protein>